<evidence type="ECO:0000313" key="2">
    <source>
        <dbReference type="EMBL" id="GFH22093.1"/>
    </source>
</evidence>
<protein>
    <submittedName>
        <fullName evidence="2">Uncharacterized protein</fullName>
    </submittedName>
</protein>
<comment type="caution">
    <text evidence="2">The sequence shown here is derived from an EMBL/GenBank/DDBJ whole genome shotgun (WGS) entry which is preliminary data.</text>
</comment>
<feature type="region of interest" description="Disordered" evidence="1">
    <location>
        <begin position="26"/>
        <end position="106"/>
    </location>
</feature>
<dbReference type="EMBL" id="BLLF01001968">
    <property type="protein sequence ID" value="GFH22093.1"/>
    <property type="molecule type" value="Genomic_DNA"/>
</dbReference>
<name>A0A699ZHL3_HAELA</name>
<gene>
    <name evidence="2" type="ORF">HaLaN_19504</name>
</gene>
<evidence type="ECO:0000313" key="3">
    <source>
        <dbReference type="Proteomes" id="UP000485058"/>
    </source>
</evidence>
<keyword evidence="3" id="KW-1185">Reference proteome</keyword>
<accession>A0A699ZHL3</accession>
<feature type="region of interest" description="Disordered" evidence="1">
    <location>
        <begin position="1"/>
        <end position="20"/>
    </location>
</feature>
<sequence>MEALALGVDPDAHQLVLPDSRPATAQLETISQAKHAPVPAAKPVLTPPPVATTPESPSPPAASNTGAKLRRRSHSPPQRRALSPLASSRALEDEAALGSSTDLNLRPLRSPVSTAFVLGKERVVERKVELSGAERLAENL</sequence>
<proteinExistence type="predicted"/>
<reference evidence="2 3" key="1">
    <citation type="submission" date="2020-02" db="EMBL/GenBank/DDBJ databases">
        <title>Draft genome sequence of Haematococcus lacustris strain NIES-144.</title>
        <authorList>
            <person name="Morimoto D."/>
            <person name="Nakagawa S."/>
            <person name="Yoshida T."/>
            <person name="Sawayama S."/>
        </authorList>
    </citation>
    <scope>NUCLEOTIDE SEQUENCE [LARGE SCALE GENOMIC DNA]</scope>
    <source>
        <strain evidence="2 3">NIES-144</strain>
    </source>
</reference>
<organism evidence="2 3">
    <name type="scientific">Haematococcus lacustris</name>
    <name type="common">Green alga</name>
    <name type="synonym">Haematococcus pluvialis</name>
    <dbReference type="NCBI Taxonomy" id="44745"/>
    <lineage>
        <taxon>Eukaryota</taxon>
        <taxon>Viridiplantae</taxon>
        <taxon>Chlorophyta</taxon>
        <taxon>core chlorophytes</taxon>
        <taxon>Chlorophyceae</taxon>
        <taxon>CS clade</taxon>
        <taxon>Chlamydomonadales</taxon>
        <taxon>Haematococcaceae</taxon>
        <taxon>Haematococcus</taxon>
    </lineage>
</organism>
<dbReference type="AlphaFoldDB" id="A0A699ZHL3"/>
<dbReference type="Proteomes" id="UP000485058">
    <property type="component" value="Unassembled WGS sequence"/>
</dbReference>
<evidence type="ECO:0000256" key="1">
    <source>
        <dbReference type="SAM" id="MobiDB-lite"/>
    </source>
</evidence>
<feature type="compositionally biased region" description="Pro residues" evidence="1">
    <location>
        <begin position="45"/>
        <end position="60"/>
    </location>
</feature>
<feature type="compositionally biased region" description="Low complexity" evidence="1">
    <location>
        <begin position="33"/>
        <end position="44"/>
    </location>
</feature>